<sequence>METAEATNFLLLWSAATNFTPIIAAFLADSYFGRYPMIAFGSIASLL</sequence>
<evidence type="ECO:0000256" key="1">
    <source>
        <dbReference type="SAM" id="Phobius"/>
    </source>
</evidence>
<evidence type="ECO:0000313" key="2">
    <source>
        <dbReference type="EMBL" id="MCI27741.1"/>
    </source>
</evidence>
<reference evidence="2 3" key="1">
    <citation type="journal article" date="2018" name="Front. Plant Sci.">
        <title>Red Clover (Trifolium pratense) and Zigzag Clover (T. medium) - A Picture of Genomic Similarities and Differences.</title>
        <authorList>
            <person name="Dluhosova J."/>
            <person name="Istvanek J."/>
            <person name="Nedelnik J."/>
            <person name="Repkova J."/>
        </authorList>
    </citation>
    <scope>NUCLEOTIDE SEQUENCE [LARGE SCALE GENOMIC DNA]</scope>
    <source>
        <strain evidence="3">cv. 10/8</strain>
        <tissue evidence="2">Leaf</tissue>
    </source>
</reference>
<name>A0A392QTN6_9FABA</name>
<comment type="caution">
    <text evidence="2">The sequence shown here is derived from an EMBL/GenBank/DDBJ whole genome shotgun (WGS) entry which is preliminary data.</text>
</comment>
<protein>
    <submittedName>
        <fullName evidence="2">Peptide/nitrate transporter</fullName>
    </submittedName>
</protein>
<organism evidence="2 3">
    <name type="scientific">Trifolium medium</name>
    <dbReference type="NCBI Taxonomy" id="97028"/>
    <lineage>
        <taxon>Eukaryota</taxon>
        <taxon>Viridiplantae</taxon>
        <taxon>Streptophyta</taxon>
        <taxon>Embryophyta</taxon>
        <taxon>Tracheophyta</taxon>
        <taxon>Spermatophyta</taxon>
        <taxon>Magnoliopsida</taxon>
        <taxon>eudicotyledons</taxon>
        <taxon>Gunneridae</taxon>
        <taxon>Pentapetalae</taxon>
        <taxon>rosids</taxon>
        <taxon>fabids</taxon>
        <taxon>Fabales</taxon>
        <taxon>Fabaceae</taxon>
        <taxon>Papilionoideae</taxon>
        <taxon>50 kb inversion clade</taxon>
        <taxon>NPAAA clade</taxon>
        <taxon>Hologalegina</taxon>
        <taxon>IRL clade</taxon>
        <taxon>Trifolieae</taxon>
        <taxon>Trifolium</taxon>
    </lineage>
</organism>
<keyword evidence="1" id="KW-0812">Transmembrane</keyword>
<dbReference type="InterPro" id="IPR036259">
    <property type="entry name" value="MFS_trans_sf"/>
</dbReference>
<keyword evidence="1" id="KW-0472">Membrane</keyword>
<feature type="transmembrane region" description="Helical" evidence="1">
    <location>
        <begin position="6"/>
        <end position="28"/>
    </location>
</feature>
<accession>A0A392QTN6</accession>
<proteinExistence type="predicted"/>
<feature type="non-terminal residue" evidence="2">
    <location>
        <position position="47"/>
    </location>
</feature>
<keyword evidence="1" id="KW-1133">Transmembrane helix</keyword>
<dbReference type="AlphaFoldDB" id="A0A392QTN6"/>
<keyword evidence="3" id="KW-1185">Reference proteome</keyword>
<dbReference type="Gene3D" id="1.20.1250.20">
    <property type="entry name" value="MFS general substrate transporter like domains"/>
    <property type="match status" value="1"/>
</dbReference>
<evidence type="ECO:0000313" key="3">
    <source>
        <dbReference type="Proteomes" id="UP000265520"/>
    </source>
</evidence>
<dbReference type="Proteomes" id="UP000265520">
    <property type="component" value="Unassembled WGS sequence"/>
</dbReference>
<dbReference type="EMBL" id="LXQA010161133">
    <property type="protein sequence ID" value="MCI27741.1"/>
    <property type="molecule type" value="Genomic_DNA"/>
</dbReference>